<dbReference type="Proteomes" id="UP001231649">
    <property type="component" value="Chromosome 12"/>
</dbReference>
<reference evidence="1" key="1">
    <citation type="submission" date="2023-03" db="EMBL/GenBank/DDBJ databases">
        <title>Chromosome-level genomes of two armyworms, Mythimna separata and Mythimna loreyi, provide insights into the biosynthesis and reception of sex pheromones.</title>
        <authorList>
            <person name="Zhao H."/>
        </authorList>
    </citation>
    <scope>NUCLEOTIDE SEQUENCE</scope>
    <source>
        <strain evidence="1">BeijingLab</strain>
    </source>
</reference>
<proteinExistence type="predicted"/>
<evidence type="ECO:0000313" key="2">
    <source>
        <dbReference type="Proteomes" id="UP001231649"/>
    </source>
</evidence>
<accession>A0ACC2R0V2</accession>
<keyword evidence="2" id="KW-1185">Reference proteome</keyword>
<sequence length="1023" mass="116800">MSKKKSGRSTSSSTLHTQRSMELKSEDKLLPDYMPPTDTLILKVFSLRVSDLDLRNFAIKVTFFDQLLLHAIVKPIGARDEEPASSIANGSMVFDPSDYEKMCLFADCPLVAQIQPLRKIDEHRPLKLEHSNASMKDRAIDISCCNVDIMPIFTTMKDTQKICIKKRMEPMVLPPALKRKSWDTLPLLTMELTVERNPLNNAHHKVLKNANWMKLTLIASYNMIIPFENDFVYTAASKIPTHSGDDAQFGLVTFSQGTKKPRGFNCMNFFPKWESLRGSGEVFTQGDQKFEFPLEDVLNEHNIDLLYYMEEKIPYHSVVWGSFHRTLMLKGERFLWRHLRHYKWPFELHIYGENGGYSFMAFLNLFQLLYSGEHTVRLAVPLHWINAATMMKECNCDPLLTPNETFPEYATNNGHGRSSKSRMPEPLGTSESTTSNILIRPTGADENDAFVVIEVRLGRPLKPAMIPQEILQQEIGAMLTKIELEAPRKRICVGRGQLEIEWQKTVRNAANSLRKVPYYGATEFCTFNRQLSETRTRVELTTSCWQEAAIFVNNHFVIHKYLESDAIFEELVMMSHACLMKSASNTLIRTDHLTVEVEPPLRAARHARQMQDITHAIDIYLRLIVDKPRNADYWRELSTCMKDVDKEAAIVCLNKAVYINPRHPLSLLSKGAMLFEDNPAVAEPFFIALLTFHPSWTSVWVIASVYFYERELFHLAQVTMNIAEKWRSLRCSEDVRYQRSWEKELGDWWDCTPILPNMSLYYDAADLLLRLRAITLAEVCIAKILSVAGDSPQYYHLVSLCCRLRGDYHDALCHINVGVEKFGEVNYLKSLEAEVQHKLGNFKIASELFGKTEPDGESYSALMSLTAGDNTRARAILLDSVRSRPSAYAWAALAEDWLANPPPASTNTMKSKTSKKHIDLEGIPDDVVREANRQTKARASAIACSIQALKIDRQAGRAWAILGRLVRPKAKRLYCIKMARMSGWKIRQKDIDTANEASRFAFCHFVGTALRECRCGMCENTRV</sequence>
<protein>
    <submittedName>
        <fullName evidence="1">Uncharacterized protein</fullName>
    </submittedName>
</protein>
<evidence type="ECO:0000313" key="1">
    <source>
        <dbReference type="EMBL" id="KAJ8730692.1"/>
    </source>
</evidence>
<dbReference type="EMBL" id="CM056788">
    <property type="protein sequence ID" value="KAJ8730692.1"/>
    <property type="molecule type" value="Genomic_DNA"/>
</dbReference>
<gene>
    <name evidence="1" type="ORF">PYW08_002105</name>
</gene>
<name>A0ACC2R0V2_9NEOP</name>
<comment type="caution">
    <text evidence="1">The sequence shown here is derived from an EMBL/GenBank/DDBJ whole genome shotgun (WGS) entry which is preliminary data.</text>
</comment>
<organism evidence="1 2">
    <name type="scientific">Mythimna loreyi</name>
    <dbReference type="NCBI Taxonomy" id="667449"/>
    <lineage>
        <taxon>Eukaryota</taxon>
        <taxon>Metazoa</taxon>
        <taxon>Ecdysozoa</taxon>
        <taxon>Arthropoda</taxon>
        <taxon>Hexapoda</taxon>
        <taxon>Insecta</taxon>
        <taxon>Pterygota</taxon>
        <taxon>Neoptera</taxon>
        <taxon>Endopterygota</taxon>
        <taxon>Lepidoptera</taxon>
        <taxon>Glossata</taxon>
        <taxon>Ditrysia</taxon>
        <taxon>Noctuoidea</taxon>
        <taxon>Noctuidae</taxon>
        <taxon>Noctuinae</taxon>
        <taxon>Hadenini</taxon>
        <taxon>Mythimna</taxon>
    </lineage>
</organism>